<evidence type="ECO:0000259" key="1">
    <source>
        <dbReference type="SMART" id="SM00829"/>
    </source>
</evidence>
<name>A0A345UKG7_9BACT</name>
<dbReference type="Gene3D" id="3.90.180.10">
    <property type="entry name" value="Medium-chain alcohol dehydrogenases, catalytic domain"/>
    <property type="match status" value="1"/>
</dbReference>
<dbReference type="Gene3D" id="3.40.50.720">
    <property type="entry name" value="NAD(P)-binding Rossmann-like Domain"/>
    <property type="match status" value="1"/>
</dbReference>
<dbReference type="AlphaFoldDB" id="A0A345UKG7"/>
<dbReference type="PANTHER" id="PTHR44013:SF1">
    <property type="entry name" value="ZINC-TYPE ALCOHOL DEHYDROGENASE-LIKE PROTEIN C16A3.02C"/>
    <property type="match status" value="1"/>
</dbReference>
<dbReference type="InterPro" id="IPR013154">
    <property type="entry name" value="ADH-like_N"/>
</dbReference>
<accession>A0A345UKG7</accession>
<dbReference type="CDD" id="cd05289">
    <property type="entry name" value="MDR_like_2"/>
    <property type="match status" value="1"/>
</dbReference>
<dbReference type="PANTHER" id="PTHR44013">
    <property type="entry name" value="ZINC-TYPE ALCOHOL DEHYDROGENASE-LIKE PROTEIN C16A3.02C"/>
    <property type="match status" value="1"/>
</dbReference>
<dbReference type="OrthoDB" id="9787435at2"/>
<dbReference type="InterPro" id="IPR011032">
    <property type="entry name" value="GroES-like_sf"/>
</dbReference>
<organism evidence="2 3">
    <name type="scientific">Cyclonatronum proteinivorum</name>
    <dbReference type="NCBI Taxonomy" id="1457365"/>
    <lineage>
        <taxon>Bacteria</taxon>
        <taxon>Pseudomonadati</taxon>
        <taxon>Balneolota</taxon>
        <taxon>Balneolia</taxon>
        <taxon>Balneolales</taxon>
        <taxon>Cyclonatronaceae</taxon>
        <taxon>Cyclonatronum</taxon>
    </lineage>
</organism>
<evidence type="ECO:0000313" key="3">
    <source>
        <dbReference type="Proteomes" id="UP000254808"/>
    </source>
</evidence>
<sequence length="318" mass="34132">MSTTMKAAFYEQFGTPEEKPVRIGELPKPTAGEGEILIRVKAAGVNPVDAYTVRGMLKDAIPCRFPLIPGWDVAGVVEETGHAARRFKKGDEVYAYARRPEIQHGTFAEYISLPEAYVAKRPETLSWEEAGGIPLVALTAWQSLFDAGKLEAGQTVLIIGASGGVGSVAVQLAKNAGAKVIAVASEPNHGFLKELGADSCIDYTIDDVAGAVKDAAAGPLDLIYDCSRGDVLSKTHDLLKEGGHLISITNSKPERRDDVNFQYVFVEPNAPQLDQLAALADAGKLKIHVSKTYPLDQAADALRDIESLHTKGKIVIRI</sequence>
<dbReference type="SUPFAM" id="SSF51735">
    <property type="entry name" value="NAD(P)-binding Rossmann-fold domains"/>
    <property type="match status" value="1"/>
</dbReference>
<dbReference type="InterPro" id="IPR020843">
    <property type="entry name" value="ER"/>
</dbReference>
<dbReference type="InterPro" id="IPR036291">
    <property type="entry name" value="NAD(P)-bd_dom_sf"/>
</dbReference>
<dbReference type="GO" id="GO:0008270">
    <property type="term" value="F:zinc ion binding"/>
    <property type="evidence" value="ECO:0007669"/>
    <property type="project" value="InterPro"/>
</dbReference>
<dbReference type="EMBL" id="CP027806">
    <property type="protein sequence ID" value="AXJ00969.1"/>
    <property type="molecule type" value="Genomic_DNA"/>
</dbReference>
<dbReference type="KEGG" id="cprv:CYPRO_1718"/>
<proteinExistence type="predicted"/>
<dbReference type="GO" id="GO:0016491">
    <property type="term" value="F:oxidoreductase activity"/>
    <property type="evidence" value="ECO:0007669"/>
    <property type="project" value="InterPro"/>
</dbReference>
<dbReference type="SMART" id="SM00829">
    <property type="entry name" value="PKS_ER"/>
    <property type="match status" value="1"/>
</dbReference>
<feature type="domain" description="Enoyl reductase (ER)" evidence="1">
    <location>
        <begin position="14"/>
        <end position="316"/>
    </location>
</feature>
<protein>
    <submittedName>
        <fullName evidence="2">NADPH:quinone reductase</fullName>
    </submittedName>
</protein>
<dbReference type="InterPro" id="IPR002364">
    <property type="entry name" value="Quin_OxRdtase/zeta-crystal_CS"/>
</dbReference>
<dbReference type="InterPro" id="IPR052733">
    <property type="entry name" value="Chloroplast_QOR"/>
</dbReference>
<dbReference type="SUPFAM" id="SSF50129">
    <property type="entry name" value="GroES-like"/>
    <property type="match status" value="1"/>
</dbReference>
<dbReference type="PROSITE" id="PS01162">
    <property type="entry name" value="QOR_ZETA_CRYSTAL"/>
    <property type="match status" value="1"/>
</dbReference>
<dbReference type="RefSeq" id="WP_114984214.1">
    <property type="nucleotide sequence ID" value="NZ_CP027806.1"/>
</dbReference>
<keyword evidence="3" id="KW-1185">Reference proteome</keyword>
<gene>
    <name evidence="2" type="ORF">CYPRO_1718</name>
</gene>
<evidence type="ECO:0000313" key="2">
    <source>
        <dbReference type="EMBL" id="AXJ00969.1"/>
    </source>
</evidence>
<reference evidence="2 3" key="1">
    <citation type="submission" date="2018-03" db="EMBL/GenBank/DDBJ databases">
        <title>Phenotypic and genomic properties of Cyclonatronum proteinivorum gen. nov., sp. nov., a haloalkaliphilic bacteroidete from soda lakes possessing Na+-translocating rhodopsin.</title>
        <authorList>
            <person name="Toshchakov S.V."/>
            <person name="Korzhenkov A."/>
            <person name="Samarov N.I."/>
            <person name="Kublanov I.V."/>
            <person name="Muntyan M.S."/>
            <person name="Sorokin D.Y."/>
        </authorList>
    </citation>
    <scope>NUCLEOTIDE SEQUENCE [LARGE SCALE GENOMIC DNA]</scope>
    <source>
        <strain evidence="2 3">Omega</strain>
    </source>
</reference>
<dbReference type="Proteomes" id="UP000254808">
    <property type="component" value="Chromosome"/>
</dbReference>
<dbReference type="Pfam" id="PF08240">
    <property type="entry name" value="ADH_N"/>
    <property type="match status" value="1"/>
</dbReference>
<dbReference type="Pfam" id="PF13602">
    <property type="entry name" value="ADH_zinc_N_2"/>
    <property type="match status" value="1"/>
</dbReference>